<evidence type="ECO:0000256" key="1">
    <source>
        <dbReference type="ARBA" id="ARBA00022553"/>
    </source>
</evidence>
<gene>
    <name evidence="4" type="ORF">NV36_04530</name>
</gene>
<comment type="caution">
    <text evidence="4">The sequence shown here is derived from an EMBL/GenBank/DDBJ whole genome shotgun (WGS) entry which is preliminary data.</text>
</comment>
<dbReference type="SMART" id="SM00448">
    <property type="entry name" value="REC"/>
    <property type="match status" value="1"/>
</dbReference>
<dbReference type="PATRIC" id="fig|1300343.5.peg.2721"/>
<dbReference type="InterPro" id="IPR050595">
    <property type="entry name" value="Bact_response_regulator"/>
</dbReference>
<keyword evidence="5" id="KW-1185">Reference proteome</keyword>
<dbReference type="Proteomes" id="UP000030140">
    <property type="component" value="Unassembled WGS sequence"/>
</dbReference>
<dbReference type="PROSITE" id="PS50110">
    <property type="entry name" value="RESPONSE_REGULATORY"/>
    <property type="match status" value="1"/>
</dbReference>
<feature type="modified residue" description="4-aspartylphosphate" evidence="2">
    <location>
        <position position="57"/>
    </location>
</feature>
<dbReference type="SUPFAM" id="SSF52172">
    <property type="entry name" value="CheY-like"/>
    <property type="match status" value="1"/>
</dbReference>
<dbReference type="InterPro" id="IPR001789">
    <property type="entry name" value="Sig_transdc_resp-reg_receiver"/>
</dbReference>
<dbReference type="RefSeq" id="WP_035325191.1">
    <property type="nucleotide sequence ID" value="NZ_CP015125.1"/>
</dbReference>
<evidence type="ECO:0000313" key="5">
    <source>
        <dbReference type="Proteomes" id="UP000030140"/>
    </source>
</evidence>
<evidence type="ECO:0000259" key="3">
    <source>
        <dbReference type="PROSITE" id="PS50110"/>
    </source>
</evidence>
<proteinExistence type="predicted"/>
<sequence>MITEVHILLVEDTESDAVLITRQIHKLDKNYKVQVVDNLSDLEVAIKTFNPQLIISDYNLPTCTGMEVLEVSRDKSPTAIFLFVTGTLQDEELAAETILNGADGFILKKHINVLASKLSPYIDKIKNRPVIVQNTRNRIKQSTDLVSDIKNYMDDINKENITHQERIAKIREHLEKIKKSL</sequence>
<dbReference type="OrthoDB" id="794741at2"/>
<name>A0A0A2GS97_9FLAO</name>
<dbReference type="Pfam" id="PF00072">
    <property type="entry name" value="Response_reg"/>
    <property type="match status" value="1"/>
</dbReference>
<feature type="domain" description="Response regulatory" evidence="3">
    <location>
        <begin position="6"/>
        <end position="123"/>
    </location>
</feature>
<dbReference type="AlphaFoldDB" id="A0A0A2GS97"/>
<evidence type="ECO:0000256" key="2">
    <source>
        <dbReference type="PROSITE-ProRule" id="PRU00169"/>
    </source>
</evidence>
<dbReference type="InterPro" id="IPR011006">
    <property type="entry name" value="CheY-like_superfamily"/>
</dbReference>
<dbReference type="GO" id="GO:0000160">
    <property type="term" value="P:phosphorelay signal transduction system"/>
    <property type="evidence" value="ECO:0007669"/>
    <property type="project" value="InterPro"/>
</dbReference>
<keyword evidence="1 2" id="KW-0597">Phosphoprotein</keyword>
<organism evidence="4 5">
    <name type="scientific">Dokdonia donghaensis DSW-1</name>
    <dbReference type="NCBI Taxonomy" id="1300343"/>
    <lineage>
        <taxon>Bacteria</taxon>
        <taxon>Pseudomonadati</taxon>
        <taxon>Bacteroidota</taxon>
        <taxon>Flavobacteriia</taxon>
        <taxon>Flavobacteriales</taxon>
        <taxon>Flavobacteriaceae</taxon>
        <taxon>Dokdonia</taxon>
    </lineage>
</organism>
<dbReference type="CDD" id="cd00156">
    <property type="entry name" value="REC"/>
    <property type="match status" value="1"/>
</dbReference>
<dbReference type="EMBL" id="JSAQ01000001">
    <property type="protein sequence ID" value="KGO06174.1"/>
    <property type="molecule type" value="Genomic_DNA"/>
</dbReference>
<accession>A0A0A2GS97</accession>
<dbReference type="PANTHER" id="PTHR44591:SF3">
    <property type="entry name" value="RESPONSE REGULATORY DOMAIN-CONTAINING PROTEIN"/>
    <property type="match status" value="1"/>
</dbReference>
<dbReference type="KEGG" id="ddo:I597_2678"/>
<dbReference type="Gene3D" id="3.40.50.2300">
    <property type="match status" value="1"/>
</dbReference>
<protein>
    <recommendedName>
        <fullName evidence="3">Response regulatory domain-containing protein</fullName>
    </recommendedName>
</protein>
<reference evidence="4 5" key="1">
    <citation type="submission" date="2014-10" db="EMBL/GenBank/DDBJ databases">
        <title>Draft genome sequence of the proteorhodopsin-containing marine bacterium Dokdonia donghaensis.</title>
        <authorList>
            <person name="Gomez-Consarnau L."/>
            <person name="Gonzalez J.M."/>
            <person name="Riedel T."/>
            <person name="Jaenicke S."/>
            <person name="Wagner-Doebler I."/>
            <person name="Fuhrman J.A."/>
        </authorList>
    </citation>
    <scope>NUCLEOTIDE SEQUENCE [LARGE SCALE GENOMIC DNA]</scope>
    <source>
        <strain evidence="4 5">DSW-1</strain>
    </source>
</reference>
<dbReference type="PANTHER" id="PTHR44591">
    <property type="entry name" value="STRESS RESPONSE REGULATOR PROTEIN 1"/>
    <property type="match status" value="1"/>
</dbReference>
<evidence type="ECO:0000313" key="4">
    <source>
        <dbReference type="EMBL" id="KGO06174.1"/>
    </source>
</evidence>